<name>A0A166UTC0_9HYPO</name>
<feature type="region of interest" description="Disordered" evidence="1">
    <location>
        <begin position="111"/>
        <end position="136"/>
    </location>
</feature>
<dbReference type="InterPro" id="IPR016040">
    <property type="entry name" value="NAD(P)-bd_dom"/>
</dbReference>
<dbReference type="InterPro" id="IPR051783">
    <property type="entry name" value="NAD(P)-dependent_oxidoreduct"/>
</dbReference>
<dbReference type="GO" id="GO:0005737">
    <property type="term" value="C:cytoplasm"/>
    <property type="evidence" value="ECO:0007669"/>
    <property type="project" value="TreeGrafter"/>
</dbReference>
<protein>
    <submittedName>
        <fullName evidence="3">NAD dependent epimerase/dehydratase family protein</fullName>
    </submittedName>
</protein>
<feature type="domain" description="NAD(P)-binding" evidence="2">
    <location>
        <begin position="11"/>
        <end position="137"/>
    </location>
</feature>
<evidence type="ECO:0000313" key="4">
    <source>
        <dbReference type="Proteomes" id="UP000078544"/>
    </source>
</evidence>
<dbReference type="InterPro" id="IPR036291">
    <property type="entry name" value="NAD(P)-bd_dom_sf"/>
</dbReference>
<organism evidence="3 4">
    <name type="scientific">Moelleriella libera RCEF 2490</name>
    <dbReference type="NCBI Taxonomy" id="1081109"/>
    <lineage>
        <taxon>Eukaryota</taxon>
        <taxon>Fungi</taxon>
        <taxon>Dikarya</taxon>
        <taxon>Ascomycota</taxon>
        <taxon>Pezizomycotina</taxon>
        <taxon>Sordariomycetes</taxon>
        <taxon>Hypocreomycetidae</taxon>
        <taxon>Hypocreales</taxon>
        <taxon>Clavicipitaceae</taxon>
        <taxon>Moelleriella</taxon>
    </lineage>
</organism>
<comment type="caution">
    <text evidence="3">The sequence shown here is derived from an EMBL/GenBank/DDBJ whole genome shotgun (WGS) entry which is preliminary data.</text>
</comment>
<evidence type="ECO:0000256" key="1">
    <source>
        <dbReference type="SAM" id="MobiDB-lite"/>
    </source>
</evidence>
<dbReference type="Gene3D" id="3.40.50.720">
    <property type="entry name" value="NAD(P)-binding Rossmann-like Domain"/>
    <property type="match status" value="1"/>
</dbReference>
<dbReference type="SUPFAM" id="SSF51735">
    <property type="entry name" value="NAD(P)-binding Rossmann-fold domains"/>
    <property type="match status" value="1"/>
</dbReference>
<dbReference type="PANTHER" id="PTHR48079">
    <property type="entry name" value="PROTEIN YEEZ"/>
    <property type="match status" value="1"/>
</dbReference>
<proteinExistence type="predicted"/>
<dbReference type="Proteomes" id="UP000078544">
    <property type="component" value="Unassembled WGS sequence"/>
</dbReference>
<dbReference type="EMBL" id="AZGY01000001">
    <property type="protein sequence ID" value="OAA32934.1"/>
    <property type="molecule type" value="Genomic_DNA"/>
</dbReference>
<dbReference type="GO" id="GO:0004029">
    <property type="term" value="F:aldehyde dehydrogenase (NAD+) activity"/>
    <property type="evidence" value="ECO:0007669"/>
    <property type="project" value="TreeGrafter"/>
</dbReference>
<reference evidence="3 4" key="1">
    <citation type="journal article" date="2016" name="Genome Biol. Evol.">
        <title>Divergent and convergent evolution of fungal pathogenicity.</title>
        <authorList>
            <person name="Shang Y."/>
            <person name="Xiao G."/>
            <person name="Zheng P."/>
            <person name="Cen K."/>
            <person name="Zhan S."/>
            <person name="Wang C."/>
        </authorList>
    </citation>
    <scope>NUCLEOTIDE SEQUENCE [LARGE SCALE GENOMIC DNA]</scope>
    <source>
        <strain evidence="3 4">RCEF 2490</strain>
    </source>
</reference>
<evidence type="ECO:0000313" key="3">
    <source>
        <dbReference type="EMBL" id="OAA32934.1"/>
    </source>
</evidence>
<feature type="compositionally biased region" description="Basic and acidic residues" evidence="1">
    <location>
        <begin position="124"/>
        <end position="136"/>
    </location>
</feature>
<dbReference type="AlphaFoldDB" id="A0A166UTC0"/>
<gene>
    <name evidence="3" type="ORF">AAL_00399</name>
</gene>
<evidence type="ECO:0000259" key="2">
    <source>
        <dbReference type="Pfam" id="PF13460"/>
    </source>
</evidence>
<feature type="compositionally biased region" description="Polar residues" evidence="1">
    <location>
        <begin position="114"/>
        <end position="123"/>
    </location>
</feature>
<sequence>MSSKVFFVGPGYVGREIIDLLLAEGKYEITALVRRKEAAKELEQDGIKTVIGDLNDSEVITKHVVESDVVFHVATADHLASAQAIVEGIGQRASQGKRTIYLHQSGASVLSDASPGNNPNNKVYSDKTAEEVDSVKDSAPHRKIDLTLVQASKKYGDKGRIFIFMPPLIYGSNSKYKRLSIQVPTLTRYALKHGQCGYTRSADDVWTAVHVVDLAKAYIKVLHWAEEAPESDAGLQNPYFFCESGDVTWGGIASMIGKHLHQAGKISTADIKKIPESEYGDVFGEFTPNVVGCNAKNRADRLSALGWKPQELSVEAAYEKEELPILLEGSGPINPLVLS</sequence>
<dbReference type="OrthoDB" id="2130169at2759"/>
<keyword evidence="4" id="KW-1185">Reference proteome</keyword>
<dbReference type="Pfam" id="PF13460">
    <property type="entry name" value="NAD_binding_10"/>
    <property type="match status" value="1"/>
</dbReference>
<dbReference type="STRING" id="1081109.A0A166UTC0"/>
<accession>A0A166UTC0</accession>
<dbReference type="PANTHER" id="PTHR48079:SF6">
    <property type="entry name" value="NAD(P)-BINDING DOMAIN-CONTAINING PROTEIN-RELATED"/>
    <property type="match status" value="1"/>
</dbReference>